<protein>
    <submittedName>
        <fullName evidence="1">Uncharacterized protein</fullName>
    </submittedName>
</protein>
<dbReference type="AlphaFoldDB" id="A0A1H0MQU0"/>
<dbReference type="EMBL" id="FNIX01000004">
    <property type="protein sequence ID" value="SDO82666.1"/>
    <property type="molecule type" value="Genomic_DNA"/>
</dbReference>
<name>A0A1H0MQU0_9PSEU</name>
<proteinExistence type="predicted"/>
<organism evidence="1 2">
    <name type="scientific">Lentzea jiangxiensis</name>
    <dbReference type="NCBI Taxonomy" id="641025"/>
    <lineage>
        <taxon>Bacteria</taxon>
        <taxon>Bacillati</taxon>
        <taxon>Actinomycetota</taxon>
        <taxon>Actinomycetes</taxon>
        <taxon>Pseudonocardiales</taxon>
        <taxon>Pseudonocardiaceae</taxon>
        <taxon>Lentzea</taxon>
    </lineage>
</organism>
<dbReference type="STRING" id="641025.SAMN05421507_10483"/>
<reference evidence="2" key="1">
    <citation type="submission" date="2016-10" db="EMBL/GenBank/DDBJ databases">
        <authorList>
            <person name="Varghese N."/>
            <person name="Submissions S."/>
        </authorList>
    </citation>
    <scope>NUCLEOTIDE SEQUENCE [LARGE SCALE GENOMIC DNA]</scope>
    <source>
        <strain evidence="2">CGMCC 4.6609</strain>
    </source>
</reference>
<evidence type="ECO:0000313" key="1">
    <source>
        <dbReference type="EMBL" id="SDO82666.1"/>
    </source>
</evidence>
<dbReference type="Proteomes" id="UP000199691">
    <property type="component" value="Unassembled WGS sequence"/>
</dbReference>
<evidence type="ECO:0000313" key="2">
    <source>
        <dbReference type="Proteomes" id="UP000199691"/>
    </source>
</evidence>
<gene>
    <name evidence="1" type="ORF">SAMN05421507_10483</name>
</gene>
<dbReference type="RefSeq" id="WP_176959745.1">
    <property type="nucleotide sequence ID" value="NZ_FNIX01000004.1"/>
</dbReference>
<keyword evidence="2" id="KW-1185">Reference proteome</keyword>
<sequence length="52" mass="5977">MTKRKTGPEDRERGRIEVLPSGSLRVVVYAGVDPLTGRRNYWDETIPRTHPI</sequence>
<accession>A0A1H0MQU0</accession>